<dbReference type="GO" id="GO:0003677">
    <property type="term" value="F:DNA binding"/>
    <property type="evidence" value="ECO:0007669"/>
    <property type="project" value="UniProtKB-KW"/>
</dbReference>
<dbReference type="InterPro" id="IPR050675">
    <property type="entry name" value="OAF3"/>
</dbReference>
<dbReference type="SMART" id="SM00066">
    <property type="entry name" value="GAL4"/>
    <property type="match status" value="1"/>
</dbReference>
<dbReference type="PANTHER" id="PTHR31069:SF32">
    <property type="entry name" value="ARGININE METABOLISM REGULATION PROTEIN II"/>
    <property type="match status" value="1"/>
</dbReference>
<keyword evidence="4" id="KW-0539">Nucleus</keyword>
<dbReference type="PROSITE" id="PS00463">
    <property type="entry name" value="ZN2_CY6_FUNGAL_1"/>
    <property type="match status" value="1"/>
</dbReference>
<feature type="region of interest" description="Disordered" evidence="5">
    <location>
        <begin position="581"/>
        <end position="610"/>
    </location>
</feature>
<dbReference type="AlphaFoldDB" id="A0A165A764"/>
<dbReference type="InterPro" id="IPR001138">
    <property type="entry name" value="Zn2Cys6_DnaBD"/>
</dbReference>
<dbReference type="CDD" id="cd00067">
    <property type="entry name" value="GAL4"/>
    <property type="match status" value="1"/>
</dbReference>
<organism evidence="7 8">
    <name type="scientific">Xylona heveae (strain CBS 132557 / TC161)</name>
    <dbReference type="NCBI Taxonomy" id="1328760"/>
    <lineage>
        <taxon>Eukaryota</taxon>
        <taxon>Fungi</taxon>
        <taxon>Dikarya</taxon>
        <taxon>Ascomycota</taxon>
        <taxon>Pezizomycotina</taxon>
        <taxon>Xylonomycetes</taxon>
        <taxon>Xylonales</taxon>
        <taxon>Xylonaceae</taxon>
        <taxon>Xylona</taxon>
    </lineage>
</organism>
<protein>
    <recommendedName>
        <fullName evidence="6">Zn(2)-C6 fungal-type domain-containing protein</fullName>
    </recommendedName>
</protein>
<feature type="region of interest" description="Disordered" evidence="5">
    <location>
        <begin position="656"/>
        <end position="687"/>
    </location>
</feature>
<dbReference type="OMA" id="IFSHIRI"/>
<evidence type="ECO:0000256" key="3">
    <source>
        <dbReference type="ARBA" id="ARBA00023163"/>
    </source>
</evidence>
<dbReference type="GeneID" id="28900591"/>
<dbReference type="GO" id="GO:0008270">
    <property type="term" value="F:zinc ion binding"/>
    <property type="evidence" value="ECO:0007669"/>
    <property type="project" value="InterPro"/>
</dbReference>
<dbReference type="FunCoup" id="A0A165A764">
    <property type="interactions" value="237"/>
</dbReference>
<keyword evidence="8" id="KW-1185">Reference proteome</keyword>
<dbReference type="InterPro" id="IPR036864">
    <property type="entry name" value="Zn2-C6_fun-type_DNA-bd_sf"/>
</dbReference>
<dbReference type="OrthoDB" id="5089701at2759"/>
<dbReference type="Pfam" id="PF11951">
    <property type="entry name" value="Fungal_trans_2"/>
    <property type="match status" value="1"/>
</dbReference>
<dbReference type="InParanoid" id="A0A165A764"/>
<keyword evidence="3" id="KW-0804">Transcription</keyword>
<dbReference type="PANTHER" id="PTHR31069">
    <property type="entry name" value="OLEATE-ACTIVATED TRANSCRIPTION FACTOR 1-RELATED"/>
    <property type="match status" value="1"/>
</dbReference>
<evidence type="ECO:0000313" key="7">
    <source>
        <dbReference type="EMBL" id="KZF20051.1"/>
    </source>
</evidence>
<evidence type="ECO:0000256" key="2">
    <source>
        <dbReference type="ARBA" id="ARBA00023125"/>
    </source>
</evidence>
<dbReference type="EMBL" id="KV407464">
    <property type="protein sequence ID" value="KZF20051.1"/>
    <property type="molecule type" value="Genomic_DNA"/>
</dbReference>
<dbReference type="InterPro" id="IPR021858">
    <property type="entry name" value="Fun_TF"/>
</dbReference>
<evidence type="ECO:0000256" key="1">
    <source>
        <dbReference type="ARBA" id="ARBA00023015"/>
    </source>
</evidence>
<reference evidence="7 8" key="1">
    <citation type="journal article" date="2016" name="Fungal Biol.">
        <title>The genome of Xylona heveae provides a window into fungal endophytism.</title>
        <authorList>
            <person name="Gazis R."/>
            <person name="Kuo A."/>
            <person name="Riley R."/>
            <person name="LaButti K."/>
            <person name="Lipzen A."/>
            <person name="Lin J."/>
            <person name="Amirebrahimi M."/>
            <person name="Hesse C.N."/>
            <person name="Spatafora J.W."/>
            <person name="Henrissat B."/>
            <person name="Hainaut M."/>
            <person name="Grigoriev I.V."/>
            <person name="Hibbett D.S."/>
        </authorList>
    </citation>
    <scope>NUCLEOTIDE SEQUENCE [LARGE SCALE GENOMIC DNA]</scope>
    <source>
        <strain evidence="7 8">TC161</strain>
    </source>
</reference>
<feature type="domain" description="Zn(2)-C6 fungal-type" evidence="6">
    <location>
        <begin position="7"/>
        <end position="37"/>
    </location>
</feature>
<proteinExistence type="predicted"/>
<keyword evidence="1" id="KW-0805">Transcription regulation</keyword>
<dbReference type="STRING" id="1328760.A0A165A764"/>
<feature type="compositionally biased region" description="Gly residues" evidence="5">
    <location>
        <begin position="597"/>
        <end position="610"/>
    </location>
</feature>
<evidence type="ECO:0000259" key="6">
    <source>
        <dbReference type="PROSITE" id="PS50048"/>
    </source>
</evidence>
<gene>
    <name evidence="7" type="ORF">L228DRAFT_270806</name>
</gene>
<dbReference type="PROSITE" id="PS50048">
    <property type="entry name" value="ZN2_CY6_FUNGAL_2"/>
    <property type="match status" value="1"/>
</dbReference>
<evidence type="ECO:0000313" key="8">
    <source>
        <dbReference type="Proteomes" id="UP000076632"/>
    </source>
</evidence>
<dbReference type="Pfam" id="PF00172">
    <property type="entry name" value="Zn_clus"/>
    <property type="match status" value="1"/>
</dbReference>
<accession>A0A165A764</accession>
<evidence type="ECO:0000256" key="5">
    <source>
        <dbReference type="SAM" id="MobiDB-lite"/>
    </source>
</evidence>
<sequence>MTKQSGVCSTCRSRKVKCDRVLPKCSPCQRLRLDCVQQHPRSSFVWTAPILSTGKSAENNISSGEHEIEHGARRQALFSTKDRIEECLRMTDELPDSQIDQALTKLDCQSPSIQAEGNALHIGPFGMFSLQDSAPPRSEIISTLGDSPPAAKSTLKNLITSPVVSEKTSTAIESIECDAEVSSEPALAQEISGLFDDPIMDFLNMPSPSKALDEFLAQNTLPSWEFPSVDLDSSSSSSGSVSSPPGLQGATDVAQDHIRAGDHGTTTTTLGFLECSRPFNLLSPLDSQLPPIQMASDICDLPTTTMRFLIDHYRSSIATRLAPLQHLQSPWKAIHLPSAMQTIGDIALRGDSGNAGVALLFAILATSAFNLDSFGACPESTRKATAWKNIGEMFRKRAKSRLQSALREQSKGKSSKYKELLAALLSMVTVCVASGQMDQARCFLLDAERLIWLRGLRKSPKSRKVLMLHSLFLYLRVVEEVTATDQLCSSNFYADDARQASAAGDSGNNSSLSCCRWPTLWTSRSRKGLVVEHEDVCSLEDQLVALPAGSKEMSAFERIYSIPESLFTLLSRATHLAHARIRSSSKAQRAEDASNSGGNGSGRVGGSGGGGGGGLTNAFLDQAKATETSILSWKNPYRVMAELQLSFERSEAARSTATGSASTNTCTDTPSSFASSLDTDTDTDNTAAPLNMETRAALLFDLIEAMHSALIIYFYREVRDISSIAIQHYVEKTVQHLLKHEQRKLEYADHASDICWPAFIAGCEAHSIEARDQIAAWLFRAGERSGLRMFCTARNALFKVWDARAKCADPDLPWRRVIVDEGVGLILA</sequence>
<dbReference type="SUPFAM" id="SSF57701">
    <property type="entry name" value="Zn2/Cys6 DNA-binding domain"/>
    <property type="match status" value="1"/>
</dbReference>
<dbReference type="Proteomes" id="UP000076632">
    <property type="component" value="Unassembled WGS sequence"/>
</dbReference>
<keyword evidence="2" id="KW-0238">DNA-binding</keyword>
<name>A0A165A764_XYLHT</name>
<dbReference type="Gene3D" id="4.10.240.10">
    <property type="entry name" value="Zn(2)-C6 fungal-type DNA-binding domain"/>
    <property type="match status" value="1"/>
</dbReference>
<dbReference type="RefSeq" id="XP_018185606.1">
    <property type="nucleotide sequence ID" value="XM_018335454.1"/>
</dbReference>
<evidence type="ECO:0000256" key="4">
    <source>
        <dbReference type="ARBA" id="ARBA00023242"/>
    </source>
</evidence>
<dbReference type="GO" id="GO:0000981">
    <property type="term" value="F:DNA-binding transcription factor activity, RNA polymerase II-specific"/>
    <property type="evidence" value="ECO:0007669"/>
    <property type="project" value="InterPro"/>
</dbReference>